<dbReference type="AlphaFoldDB" id="A0ABC8RVQ4"/>
<feature type="non-terminal residue" evidence="1">
    <location>
        <position position="1"/>
    </location>
</feature>
<keyword evidence="2" id="KW-1185">Reference proteome</keyword>
<evidence type="ECO:0000313" key="2">
    <source>
        <dbReference type="Proteomes" id="UP001642360"/>
    </source>
</evidence>
<dbReference type="EMBL" id="CAUOFW020001713">
    <property type="protein sequence ID" value="CAK9147645.1"/>
    <property type="molecule type" value="Genomic_DNA"/>
</dbReference>
<sequence length="171" mass="18923">TTSTIATVDRSGKDNINIPNLEGNVLDLVSPNSFLGTNSTNPPNVVEENQDLSRRTMEIEDMEKANDSLRDGNNFGMASLNPDLEMKRNDFDMASPHDVEEGHLENIALVITNEQPVGQYLLNWQNSLASDSTFHVDCEYVSAENCGTPLDDERGLLCTKVPHDKGFHSED</sequence>
<dbReference type="Proteomes" id="UP001642360">
    <property type="component" value="Unassembled WGS sequence"/>
</dbReference>
<protein>
    <submittedName>
        <fullName evidence="1">Uncharacterized protein</fullName>
    </submittedName>
</protein>
<evidence type="ECO:0000313" key="1">
    <source>
        <dbReference type="EMBL" id="CAK9147645.1"/>
    </source>
</evidence>
<gene>
    <name evidence="1" type="ORF">ILEXP_LOCUS15561</name>
</gene>
<organism evidence="1 2">
    <name type="scientific">Ilex paraguariensis</name>
    <name type="common">yerba mate</name>
    <dbReference type="NCBI Taxonomy" id="185542"/>
    <lineage>
        <taxon>Eukaryota</taxon>
        <taxon>Viridiplantae</taxon>
        <taxon>Streptophyta</taxon>
        <taxon>Embryophyta</taxon>
        <taxon>Tracheophyta</taxon>
        <taxon>Spermatophyta</taxon>
        <taxon>Magnoliopsida</taxon>
        <taxon>eudicotyledons</taxon>
        <taxon>Gunneridae</taxon>
        <taxon>Pentapetalae</taxon>
        <taxon>asterids</taxon>
        <taxon>campanulids</taxon>
        <taxon>Aquifoliales</taxon>
        <taxon>Aquifoliaceae</taxon>
        <taxon>Ilex</taxon>
    </lineage>
</organism>
<comment type="caution">
    <text evidence="1">The sequence shown here is derived from an EMBL/GenBank/DDBJ whole genome shotgun (WGS) entry which is preliminary data.</text>
</comment>
<reference evidence="1 2" key="1">
    <citation type="submission" date="2024-02" db="EMBL/GenBank/DDBJ databases">
        <authorList>
            <person name="Vignale AGUSTIN F."/>
            <person name="Sosa J E."/>
            <person name="Modenutti C."/>
        </authorList>
    </citation>
    <scope>NUCLEOTIDE SEQUENCE [LARGE SCALE GENOMIC DNA]</scope>
</reference>
<name>A0ABC8RVQ4_9AQUA</name>
<accession>A0ABC8RVQ4</accession>
<proteinExistence type="predicted"/>